<feature type="transmembrane region" description="Helical" evidence="6">
    <location>
        <begin position="633"/>
        <end position="655"/>
    </location>
</feature>
<dbReference type="InterPro" id="IPR013525">
    <property type="entry name" value="ABC2_TM"/>
</dbReference>
<feature type="transmembrane region" description="Helical" evidence="6">
    <location>
        <begin position="444"/>
        <end position="468"/>
    </location>
</feature>
<gene>
    <name evidence="9" type="primary">LOC108672721</name>
</gene>
<dbReference type="Pfam" id="PF01061">
    <property type="entry name" value="ABC2_membrane"/>
    <property type="match status" value="1"/>
</dbReference>
<evidence type="ECO:0000256" key="1">
    <source>
        <dbReference type="ARBA" id="ARBA00004141"/>
    </source>
</evidence>
<feature type="transmembrane region" description="Helical" evidence="6">
    <location>
        <begin position="339"/>
        <end position="358"/>
    </location>
</feature>
<evidence type="ECO:0000256" key="4">
    <source>
        <dbReference type="ARBA" id="ARBA00022989"/>
    </source>
</evidence>
<keyword evidence="8" id="KW-1185">Reference proteome</keyword>
<name>A0A8B7NSB4_HYAAZ</name>
<dbReference type="GO" id="GO:0140359">
    <property type="term" value="F:ABC-type transporter activity"/>
    <property type="evidence" value="ECO:0007669"/>
    <property type="project" value="InterPro"/>
</dbReference>
<keyword evidence="3 6" id="KW-0812">Transmembrane</keyword>
<reference evidence="9" key="1">
    <citation type="submission" date="2025-08" db="UniProtKB">
        <authorList>
            <consortium name="RefSeq"/>
        </authorList>
    </citation>
    <scope>IDENTIFICATION</scope>
    <source>
        <tissue evidence="9">Whole organism</tissue>
    </source>
</reference>
<feature type="transmembrane region" description="Helical" evidence="6">
    <location>
        <begin position="370"/>
        <end position="389"/>
    </location>
</feature>
<dbReference type="RefSeq" id="XP_018015931.1">
    <property type="nucleotide sequence ID" value="XM_018160442.2"/>
</dbReference>
<keyword evidence="5 6" id="KW-0472">Membrane</keyword>
<dbReference type="OrthoDB" id="66620at2759"/>
<evidence type="ECO:0000256" key="2">
    <source>
        <dbReference type="ARBA" id="ARBA00022448"/>
    </source>
</evidence>
<feature type="transmembrane region" description="Helical" evidence="6">
    <location>
        <begin position="512"/>
        <end position="536"/>
    </location>
</feature>
<evidence type="ECO:0000256" key="5">
    <source>
        <dbReference type="ARBA" id="ARBA00023136"/>
    </source>
</evidence>
<dbReference type="PANTHER" id="PTHR48041">
    <property type="entry name" value="ABC TRANSPORTER G FAMILY MEMBER 28"/>
    <property type="match status" value="1"/>
</dbReference>
<dbReference type="KEGG" id="hazt:108672721"/>
<dbReference type="Proteomes" id="UP000694843">
    <property type="component" value="Unplaced"/>
</dbReference>
<accession>A0A8B7NSB4</accession>
<proteinExistence type="predicted"/>
<dbReference type="GO" id="GO:0043190">
    <property type="term" value="C:ATP-binding cassette (ABC) transporter complex"/>
    <property type="evidence" value="ECO:0007669"/>
    <property type="project" value="TreeGrafter"/>
</dbReference>
<dbReference type="GeneID" id="108672721"/>
<dbReference type="InterPro" id="IPR050352">
    <property type="entry name" value="ABCG_transporters"/>
</dbReference>
<feature type="transmembrane region" description="Helical" evidence="6">
    <location>
        <begin position="488"/>
        <end position="505"/>
    </location>
</feature>
<organism evidence="8 9">
    <name type="scientific">Hyalella azteca</name>
    <name type="common">Amphipod</name>
    <dbReference type="NCBI Taxonomy" id="294128"/>
    <lineage>
        <taxon>Eukaryota</taxon>
        <taxon>Metazoa</taxon>
        <taxon>Ecdysozoa</taxon>
        <taxon>Arthropoda</taxon>
        <taxon>Crustacea</taxon>
        <taxon>Multicrustacea</taxon>
        <taxon>Malacostraca</taxon>
        <taxon>Eumalacostraca</taxon>
        <taxon>Peracarida</taxon>
        <taxon>Amphipoda</taxon>
        <taxon>Senticaudata</taxon>
        <taxon>Talitrida</taxon>
        <taxon>Talitroidea</taxon>
        <taxon>Hyalellidae</taxon>
        <taxon>Hyalella</taxon>
    </lineage>
</organism>
<dbReference type="AlphaFoldDB" id="A0A8B7NSB4"/>
<sequence>MYYRECAAPLMYYRECAAPLMYYRECAAPLMYYRECAAPLMYYRECAAPLMYYRECAAPLMYYRECAAPLMYYRECAAPLMYYRECAAPLMYYRECAAPLMYYRECAAPLMYYRECAAPLMYYRECAAPLMYYRECAAPLMYYRECAAPLMYYRECAAPLMYYRECAAPLMYYRECAAPLMYYRECAAPLMYYRECAAPLMYYRECAAPLMYYRECAAPLMYYRECAAPLMYYRECAAPLMYYRECAAPLMYYRECAAPLMYYRECAAPLMYYRECAAPLMYYLCLSTVDRRSRDRFIDSNNQIAALVERFKVEGGPFRKYAGPIESDPQDHKVPLFSYGQPGVISVMLTLFWRSYSLMLPNNRAGAQDFFLRLLLLPSYFFLLWNFYFPLQSTQRSFQTRGGLVFNCVVGTAFLAAAATATTFSGHRTRYYHEARSGLYRGPLFLVSYFCFAAPIAFLSVMAASAIVFFGLGLTTEGRDPGATDPDWLGWLLFGSVLWAAWGFVEQQTIALMLIVRSSYCAASASVALTSAYLLVGAATLRSLVGIPDWLYYLSHVNVFKFAAAALQQQLLWQQLPSLPVNETITCPDNNAEFGCRYRNGTYYLLERYHVFQGGVDLDRQDLDFFTNVGFSFIFYAGMLIGNLVLYLIPLPAFIKTKFRE</sequence>
<keyword evidence="2" id="KW-0813">Transport</keyword>
<dbReference type="PANTHER" id="PTHR48041:SF113">
    <property type="entry name" value="ATP-BINDING CASSETTE SUB-FAMILY G MEMBER 5"/>
    <property type="match status" value="1"/>
</dbReference>
<evidence type="ECO:0000313" key="8">
    <source>
        <dbReference type="Proteomes" id="UP000694843"/>
    </source>
</evidence>
<protein>
    <submittedName>
        <fullName evidence="9">Uncharacterized protein LOC108672721 isoform X1</fullName>
    </submittedName>
</protein>
<feature type="transmembrane region" description="Helical" evidence="6">
    <location>
        <begin position="404"/>
        <end position="424"/>
    </location>
</feature>
<evidence type="ECO:0000256" key="6">
    <source>
        <dbReference type="SAM" id="Phobius"/>
    </source>
</evidence>
<evidence type="ECO:0000313" key="9">
    <source>
        <dbReference type="RefSeq" id="XP_018015931.1"/>
    </source>
</evidence>
<evidence type="ECO:0000256" key="3">
    <source>
        <dbReference type="ARBA" id="ARBA00022692"/>
    </source>
</evidence>
<evidence type="ECO:0000259" key="7">
    <source>
        <dbReference type="Pfam" id="PF01061"/>
    </source>
</evidence>
<feature type="domain" description="ABC-2 type transporter transmembrane" evidence="7">
    <location>
        <begin position="349"/>
        <end position="569"/>
    </location>
</feature>
<comment type="subcellular location">
    <subcellularLocation>
        <location evidence="1">Membrane</location>
        <topology evidence="1">Multi-pass membrane protein</topology>
    </subcellularLocation>
</comment>
<keyword evidence="4 6" id="KW-1133">Transmembrane helix</keyword>